<evidence type="ECO:0000313" key="4">
    <source>
        <dbReference type="Proteomes" id="UP000451233"/>
    </source>
</evidence>
<comment type="caution">
    <text evidence="3">The sequence shown here is derived from an EMBL/GenBank/DDBJ whole genome shotgun (WGS) entry which is preliminary data.</text>
</comment>
<dbReference type="Pfam" id="PF13026">
    <property type="entry name" value="DUF3887"/>
    <property type="match status" value="1"/>
</dbReference>
<dbReference type="PANTHER" id="PTHR43265">
    <property type="entry name" value="ESTERASE ESTD"/>
    <property type="match status" value="1"/>
</dbReference>
<dbReference type="Pfam" id="PF12697">
    <property type="entry name" value="Abhydrolase_6"/>
    <property type="match status" value="1"/>
</dbReference>
<accession>A0A7K1Y2P5</accession>
<dbReference type="InterPro" id="IPR029058">
    <property type="entry name" value="AB_hydrolase_fold"/>
</dbReference>
<reference evidence="3 4" key="1">
    <citation type="submission" date="2019-11" db="EMBL/GenBank/DDBJ databases">
        <title>Pedobacter sp. HMF7056 Genome sequencing and assembly.</title>
        <authorList>
            <person name="Kang H."/>
            <person name="Kim H."/>
            <person name="Joh K."/>
        </authorList>
    </citation>
    <scope>NUCLEOTIDE SEQUENCE [LARGE SCALE GENOMIC DNA]</scope>
    <source>
        <strain evidence="3 4">HMF7056</strain>
    </source>
</reference>
<dbReference type="EMBL" id="WVHS01000004">
    <property type="protein sequence ID" value="MXV16956.1"/>
    <property type="molecule type" value="Genomic_DNA"/>
</dbReference>
<feature type="domain" description="AB hydrolase-1" evidence="1">
    <location>
        <begin position="231"/>
        <end position="403"/>
    </location>
</feature>
<feature type="domain" description="DUF3887" evidence="2">
    <location>
        <begin position="29"/>
        <end position="118"/>
    </location>
</feature>
<dbReference type="SUPFAM" id="SSF53474">
    <property type="entry name" value="alpha/beta-Hydrolases"/>
    <property type="match status" value="1"/>
</dbReference>
<organism evidence="3 4">
    <name type="scientific">Hufsiella ginkgonis</name>
    <dbReference type="NCBI Taxonomy" id="2695274"/>
    <lineage>
        <taxon>Bacteria</taxon>
        <taxon>Pseudomonadati</taxon>
        <taxon>Bacteroidota</taxon>
        <taxon>Sphingobacteriia</taxon>
        <taxon>Sphingobacteriales</taxon>
        <taxon>Sphingobacteriaceae</taxon>
        <taxon>Hufsiella</taxon>
    </lineage>
</organism>
<dbReference type="PANTHER" id="PTHR43265:SF1">
    <property type="entry name" value="ESTERASE ESTD"/>
    <property type="match status" value="1"/>
</dbReference>
<evidence type="ECO:0000259" key="2">
    <source>
        <dbReference type="Pfam" id="PF13026"/>
    </source>
</evidence>
<dbReference type="InterPro" id="IPR024981">
    <property type="entry name" value="DUF3887"/>
</dbReference>
<dbReference type="GO" id="GO:0052689">
    <property type="term" value="F:carboxylic ester hydrolase activity"/>
    <property type="evidence" value="ECO:0007669"/>
    <property type="project" value="TreeGrafter"/>
</dbReference>
<dbReference type="InterPro" id="IPR053145">
    <property type="entry name" value="AB_hydrolase_Est10"/>
</dbReference>
<evidence type="ECO:0000313" key="3">
    <source>
        <dbReference type="EMBL" id="MXV16956.1"/>
    </source>
</evidence>
<keyword evidence="3" id="KW-0378">Hydrolase</keyword>
<name>A0A7K1Y2P5_9SPHI</name>
<gene>
    <name evidence="3" type="ORF">GS398_16770</name>
</gene>
<proteinExistence type="predicted"/>
<dbReference type="InterPro" id="IPR000073">
    <property type="entry name" value="AB_hydrolase_1"/>
</dbReference>
<dbReference type="Gene3D" id="3.10.450.590">
    <property type="match status" value="1"/>
</dbReference>
<protein>
    <submittedName>
        <fullName evidence="3">Alpha/beta fold hydrolase</fullName>
    </submittedName>
</protein>
<dbReference type="RefSeq" id="WP_160907969.1">
    <property type="nucleotide sequence ID" value="NZ_WVHS01000004.1"/>
</dbReference>
<dbReference type="Gene3D" id="3.40.50.1820">
    <property type="entry name" value="alpha/beta hydrolase"/>
    <property type="match status" value="1"/>
</dbReference>
<evidence type="ECO:0000259" key="1">
    <source>
        <dbReference type="Pfam" id="PF12697"/>
    </source>
</evidence>
<sequence length="438" mass="48300">MKKIITVLLFLFVANLSYAQGIITLINKSNEFFDLLDKGKYEDAHAFFDDSVKTKISADALKGFWTSITGKLGAFESVDGAQNRSQGDFFVVTLNCRFRNDSQAFQFAWNKSERIAGFFVVPKSTAPVYAKPAYADTALYTEKMVSVKTPGHELAALLTVPRNVKNFPVVVFVHGSGPSDMDESIGPNKPFKDIATGLASKGIGSIRYVKRTLVYAAEFSKLFTVKEEVLDDAVAAIALAKTIPDADPKKIYLFGHSLGGMLAPRIAGLAPDLKGIIMAAAPARKFTDVLLEQNKYMFDQRKDTTAAARRALKEDVAYIEKSRVLRLGAMKPDSAILGLPAAYWIDMNTNDQVAAAKRYPGRILVIQGGNDFQVSVKDFDLWKTALSLRKNANFKFYPRLNHLLSPQTEKGTTDQYALMTNVADYVINETAAWIKAGL</sequence>
<dbReference type="Proteomes" id="UP000451233">
    <property type="component" value="Unassembled WGS sequence"/>
</dbReference>
<dbReference type="AlphaFoldDB" id="A0A7K1Y2P5"/>
<keyword evidence="4" id="KW-1185">Reference proteome</keyword>